<dbReference type="Proteomes" id="UP000037210">
    <property type="component" value="Unassembled WGS sequence"/>
</dbReference>
<dbReference type="InterPro" id="IPR000836">
    <property type="entry name" value="PRTase_dom"/>
</dbReference>
<dbReference type="EMBL" id="LFWZ01000033">
    <property type="protein sequence ID" value="KON30373.1"/>
    <property type="molecule type" value="Genomic_DNA"/>
</dbReference>
<dbReference type="PANTHER" id="PTHR43363:SF2">
    <property type="entry name" value="PHOSPHORIBOSYLTRANSFERASE"/>
    <property type="match status" value="1"/>
</dbReference>
<evidence type="ECO:0000313" key="4">
    <source>
        <dbReference type="EMBL" id="KON30373.1"/>
    </source>
</evidence>
<dbReference type="SUPFAM" id="SSF53271">
    <property type="entry name" value="PRTase-like"/>
    <property type="match status" value="1"/>
</dbReference>
<dbReference type="PANTHER" id="PTHR43363">
    <property type="entry name" value="HYPOXANTHINE PHOSPHORIBOSYLTRANSFERASE"/>
    <property type="match status" value="1"/>
</dbReference>
<dbReference type="GO" id="GO:0016757">
    <property type="term" value="F:glycosyltransferase activity"/>
    <property type="evidence" value="ECO:0007669"/>
    <property type="project" value="UniProtKB-KW"/>
</dbReference>
<comment type="caution">
    <text evidence="4">The sequence shown here is derived from an EMBL/GenBank/DDBJ whole genome shotgun (WGS) entry which is preliminary data.</text>
</comment>
<keyword evidence="1" id="KW-0328">Glycosyltransferase</keyword>
<accession>A0A0M0BP95</accession>
<evidence type="ECO:0000256" key="1">
    <source>
        <dbReference type="ARBA" id="ARBA00022676"/>
    </source>
</evidence>
<feature type="domain" description="Phosphoribosyltransferase" evidence="3">
    <location>
        <begin position="13"/>
        <end position="141"/>
    </location>
</feature>
<gene>
    <name evidence="4" type="ORF">AC482_03980</name>
</gene>
<evidence type="ECO:0000313" key="5">
    <source>
        <dbReference type="Proteomes" id="UP000037210"/>
    </source>
</evidence>
<protein>
    <recommendedName>
        <fullName evidence="3">Phosphoribosyltransferase domain-containing protein</fullName>
    </recommendedName>
</protein>
<evidence type="ECO:0000256" key="2">
    <source>
        <dbReference type="ARBA" id="ARBA00022679"/>
    </source>
</evidence>
<organism evidence="4 5">
    <name type="scientific">miscellaneous Crenarchaeota group-15 archaeon DG-45</name>
    <dbReference type="NCBI Taxonomy" id="1685127"/>
    <lineage>
        <taxon>Archaea</taxon>
        <taxon>Candidatus Bathyarchaeota</taxon>
        <taxon>MCG-15</taxon>
    </lineage>
</organism>
<dbReference type="CDD" id="cd06223">
    <property type="entry name" value="PRTases_typeI"/>
    <property type="match status" value="1"/>
</dbReference>
<dbReference type="InterPro" id="IPR029057">
    <property type="entry name" value="PRTase-like"/>
</dbReference>
<reference evidence="4 5" key="1">
    <citation type="submission" date="2015-06" db="EMBL/GenBank/DDBJ databases">
        <title>New insights into the roles of widespread benthic archaea in carbon and nitrogen cycling.</title>
        <authorList>
            <person name="Lazar C.S."/>
            <person name="Baker B.J."/>
            <person name="Seitz K.W."/>
            <person name="Hyde A.S."/>
            <person name="Dick G.J."/>
            <person name="Hinrichs K.-U."/>
            <person name="Teske A.P."/>
        </authorList>
    </citation>
    <scope>NUCLEOTIDE SEQUENCE [LARGE SCALE GENOMIC DNA]</scope>
    <source>
        <strain evidence="4">DG-45</strain>
    </source>
</reference>
<name>A0A0M0BP95_9ARCH</name>
<evidence type="ECO:0000259" key="3">
    <source>
        <dbReference type="Pfam" id="PF00156"/>
    </source>
</evidence>
<proteinExistence type="predicted"/>
<dbReference type="Pfam" id="PF00156">
    <property type="entry name" value="Pribosyltran"/>
    <property type="match status" value="1"/>
</dbReference>
<dbReference type="AlphaFoldDB" id="A0A0M0BP95"/>
<keyword evidence="2" id="KW-0808">Transferase</keyword>
<sequence length="187" mass="21292">MRFIAPRWRDIHEMLRALSEKILNRGLRPDIAVGIAMGGLIPAVVLADLLGLEVDAVGAKLYRGVGERGNRPRITQDVSMGIEGRAALLVDDVADSGRTLEAVKEYVLARRPRELVTCTIHYKPWSIVKPDIYIEETDAWIIYPWERREALGDIIERFKAEGVADDEMRREMTSRGIPRWLIENMLQ</sequence>
<dbReference type="PATRIC" id="fig|1685127.3.peg.1108"/>
<dbReference type="Gene3D" id="3.40.50.2020">
    <property type="match status" value="1"/>
</dbReference>